<dbReference type="InterPro" id="IPR052727">
    <property type="entry name" value="Rab4/Rab5_effector"/>
</dbReference>
<accession>A0A485LF13</accession>
<evidence type="ECO:0000256" key="4">
    <source>
        <dbReference type="PROSITE-ProRule" id="PRU00091"/>
    </source>
</evidence>
<dbReference type="PANTHER" id="PTHR13510:SF44">
    <property type="entry name" value="RABENOSYN-5"/>
    <property type="match status" value="1"/>
</dbReference>
<feature type="domain" description="Phorbol-ester/DAG-type" evidence="6">
    <location>
        <begin position="244"/>
        <end position="309"/>
    </location>
</feature>
<evidence type="ECO:0000259" key="6">
    <source>
        <dbReference type="PROSITE" id="PS50081"/>
    </source>
</evidence>
<dbReference type="PROSITE" id="PS50178">
    <property type="entry name" value="ZF_FYVE"/>
    <property type="match status" value="1"/>
</dbReference>
<keyword evidence="10" id="KW-1185">Reference proteome</keyword>
<dbReference type="Gene3D" id="3.30.40.10">
    <property type="entry name" value="Zinc/RING finger domain, C3HC4 (zinc finger)"/>
    <property type="match status" value="1"/>
</dbReference>
<evidence type="ECO:0000313" key="8">
    <source>
        <dbReference type="EMBL" id="KAF0688161.1"/>
    </source>
</evidence>
<dbReference type="PROSITE" id="PS50081">
    <property type="entry name" value="ZF_DAG_PE_2"/>
    <property type="match status" value="1"/>
</dbReference>
<dbReference type="PANTHER" id="PTHR13510">
    <property type="entry name" value="FYVE-FINGER-CONTAINING RAB5 EFFECTOR PROTEIN RABENOSYN-5-RELATED"/>
    <property type="match status" value="1"/>
</dbReference>
<evidence type="ECO:0000256" key="1">
    <source>
        <dbReference type="ARBA" id="ARBA00022723"/>
    </source>
</evidence>
<evidence type="ECO:0000259" key="7">
    <source>
        <dbReference type="PROSITE" id="PS50178"/>
    </source>
</evidence>
<dbReference type="InterPro" id="IPR013083">
    <property type="entry name" value="Znf_RING/FYVE/PHD"/>
</dbReference>
<dbReference type="SUPFAM" id="SSF57903">
    <property type="entry name" value="FYVE/PHD zinc finger"/>
    <property type="match status" value="1"/>
</dbReference>
<dbReference type="OrthoDB" id="166134at2759"/>
<evidence type="ECO:0000313" key="10">
    <source>
        <dbReference type="Proteomes" id="UP000332933"/>
    </source>
</evidence>
<feature type="region of interest" description="Disordered" evidence="5">
    <location>
        <begin position="387"/>
        <end position="406"/>
    </location>
</feature>
<organism evidence="9 10">
    <name type="scientific">Aphanomyces stellatus</name>
    <dbReference type="NCBI Taxonomy" id="120398"/>
    <lineage>
        <taxon>Eukaryota</taxon>
        <taxon>Sar</taxon>
        <taxon>Stramenopiles</taxon>
        <taxon>Oomycota</taxon>
        <taxon>Saprolegniomycetes</taxon>
        <taxon>Saprolegniales</taxon>
        <taxon>Verrucalvaceae</taxon>
        <taxon>Aphanomyces</taxon>
    </lineage>
</organism>
<name>A0A485LF13_9STRA</name>
<dbReference type="Gene3D" id="3.30.530.20">
    <property type="match status" value="1"/>
</dbReference>
<dbReference type="EMBL" id="VJMH01006749">
    <property type="protein sequence ID" value="KAF0688161.1"/>
    <property type="molecule type" value="Genomic_DNA"/>
</dbReference>
<evidence type="ECO:0000313" key="9">
    <source>
        <dbReference type="EMBL" id="VFT96888.1"/>
    </source>
</evidence>
<dbReference type="InterPro" id="IPR023393">
    <property type="entry name" value="START-like_dom_sf"/>
</dbReference>
<dbReference type="Proteomes" id="UP000332933">
    <property type="component" value="Unassembled WGS sequence"/>
</dbReference>
<dbReference type="SMART" id="SM00064">
    <property type="entry name" value="FYVE"/>
    <property type="match status" value="1"/>
</dbReference>
<gene>
    <name evidence="9" type="primary">Aste57867_20194</name>
    <name evidence="8" type="ORF">As57867_020128</name>
    <name evidence="9" type="ORF">ASTE57867_20194</name>
</gene>
<dbReference type="InterPro" id="IPR002219">
    <property type="entry name" value="PKC_DAG/PE"/>
</dbReference>
<dbReference type="EMBL" id="CAADRA010006772">
    <property type="protein sequence ID" value="VFT96888.1"/>
    <property type="molecule type" value="Genomic_DNA"/>
</dbReference>
<dbReference type="SUPFAM" id="SSF55961">
    <property type="entry name" value="Bet v1-like"/>
    <property type="match status" value="1"/>
</dbReference>
<proteinExistence type="predicted"/>
<dbReference type="AlphaFoldDB" id="A0A485LF13"/>
<reference evidence="9 10" key="1">
    <citation type="submission" date="2019-03" db="EMBL/GenBank/DDBJ databases">
        <authorList>
            <person name="Gaulin E."/>
            <person name="Dumas B."/>
        </authorList>
    </citation>
    <scope>NUCLEOTIDE SEQUENCE [LARGE SCALE GENOMIC DNA]</scope>
    <source>
        <strain evidence="9">CBS 568.67</strain>
    </source>
</reference>
<dbReference type="InterPro" id="IPR017455">
    <property type="entry name" value="Znf_FYVE-rel"/>
</dbReference>
<feature type="domain" description="FYVE-type" evidence="7">
    <location>
        <begin position="263"/>
        <end position="328"/>
    </location>
</feature>
<protein>
    <submittedName>
        <fullName evidence="9">Aste57867_20194 protein</fullName>
    </submittedName>
</protein>
<keyword evidence="3" id="KW-0862">Zinc</keyword>
<dbReference type="GO" id="GO:0008270">
    <property type="term" value="F:zinc ion binding"/>
    <property type="evidence" value="ECO:0007669"/>
    <property type="project" value="UniProtKB-KW"/>
</dbReference>
<evidence type="ECO:0000256" key="2">
    <source>
        <dbReference type="ARBA" id="ARBA00022771"/>
    </source>
</evidence>
<dbReference type="InterPro" id="IPR011011">
    <property type="entry name" value="Znf_FYVE_PHD"/>
</dbReference>
<sequence>MTPPFSHSDELLLDEDQYRTWKYQLRETVIQAMQSSPATREYDAVFEGYKLTTDKHLNTRVFKRKAKQYRRSAFCEVLSVSTCDLSLEDIAYTFYNSSSASHRSHLAMVHNDKFLDGEILNTTLTKCEEDPFQWFGVKYLKVNFQSSDVFGPRDAAYFEYSGTTADREGQKVLFVVRESCHLPEVPRVPSAVRFEFKEWFLFTQLHDGSVESVHYYHAEPKGNYPPFLFNSQAVRIGQTSEDIPHHFRQKWLLEQAPPHMSIHDTARFCGSCSTTLKATGKASRHQCRACGQAVCGKCVMYATEAQPACASLSITKVAFCKKCYVVASQLSSKRVIKRIRLLDSDSLRGDRVSNELPHFRDNGTHVSGSTATSFSYVSPSTVANPASVKSRAKERESNITSRSTIQSEDVCSSYEPSLMSDSEDEDLTASFIKVNQGLEAQKALMNQMQRQMNQSTAARRSTASSIGECV</sequence>
<reference evidence="8" key="2">
    <citation type="submission" date="2019-06" db="EMBL/GenBank/DDBJ databases">
        <title>Genomics analysis of Aphanomyces spp. identifies a new class of oomycete effector associated with host adaptation.</title>
        <authorList>
            <person name="Gaulin E."/>
        </authorList>
    </citation>
    <scope>NUCLEOTIDE SEQUENCE</scope>
    <source>
        <strain evidence="8">CBS 578.67</strain>
    </source>
</reference>
<evidence type="ECO:0000256" key="3">
    <source>
        <dbReference type="ARBA" id="ARBA00022833"/>
    </source>
</evidence>
<keyword evidence="1" id="KW-0479">Metal-binding</keyword>
<dbReference type="InterPro" id="IPR000306">
    <property type="entry name" value="Znf_FYVE"/>
</dbReference>
<evidence type="ECO:0000256" key="5">
    <source>
        <dbReference type="SAM" id="MobiDB-lite"/>
    </source>
</evidence>
<keyword evidence="2 4" id="KW-0863">Zinc-finger</keyword>